<evidence type="ECO:0000256" key="12">
    <source>
        <dbReference type="SAM" id="SignalP"/>
    </source>
</evidence>
<evidence type="ECO:0000256" key="2">
    <source>
        <dbReference type="ARBA" id="ARBA00008945"/>
    </source>
</evidence>
<feature type="signal peptide" evidence="12">
    <location>
        <begin position="1"/>
        <end position="21"/>
    </location>
</feature>
<keyword evidence="5 9" id="KW-0687">Ribonucleoprotein</keyword>
<evidence type="ECO:0000256" key="7">
    <source>
        <dbReference type="ARBA" id="ARBA00041606"/>
    </source>
</evidence>
<feature type="domain" description="S5 DRBM" evidence="13">
    <location>
        <begin position="174"/>
        <end position="238"/>
    </location>
</feature>
<comment type="similarity">
    <text evidence="2 10">Belongs to the universal ribosomal protein uS5 family.</text>
</comment>
<keyword evidence="3 9" id="KW-0689">Ribosomal protein</keyword>
<proteinExistence type="inferred from homology"/>
<feature type="region of interest" description="Disordered" evidence="11">
    <location>
        <begin position="63"/>
        <end position="86"/>
    </location>
</feature>
<dbReference type="GO" id="GO:0005763">
    <property type="term" value="C:mitochondrial small ribosomal subunit"/>
    <property type="evidence" value="ECO:0007669"/>
    <property type="project" value="UniProtKB-ARBA"/>
</dbReference>
<evidence type="ECO:0000256" key="3">
    <source>
        <dbReference type="ARBA" id="ARBA00022980"/>
    </source>
</evidence>
<evidence type="ECO:0000256" key="10">
    <source>
        <dbReference type="RuleBase" id="RU003823"/>
    </source>
</evidence>
<keyword evidence="4" id="KW-0496">Mitochondrion</keyword>
<dbReference type="InterPro" id="IPR000851">
    <property type="entry name" value="Ribosomal_uS5"/>
</dbReference>
<name>A0A2R5LET8_9ACAR</name>
<protein>
    <recommendedName>
        <fullName evidence="6">Small ribosomal subunit protein uS5m</fullName>
    </recommendedName>
    <alternativeName>
        <fullName evidence="7">28S ribosomal protein S5, mitochondrial</fullName>
    </alternativeName>
</protein>
<dbReference type="FunFam" id="3.30.160.20:FF:000022">
    <property type="entry name" value="28S ribosomal protein S5, mitochondrial"/>
    <property type="match status" value="1"/>
</dbReference>
<dbReference type="SUPFAM" id="SSF54211">
    <property type="entry name" value="Ribosomal protein S5 domain 2-like"/>
    <property type="match status" value="1"/>
</dbReference>
<dbReference type="EMBL" id="GGLE01003917">
    <property type="protein sequence ID" value="MBY08043.1"/>
    <property type="molecule type" value="Transcribed_RNA"/>
</dbReference>
<evidence type="ECO:0000256" key="5">
    <source>
        <dbReference type="ARBA" id="ARBA00023274"/>
    </source>
</evidence>
<feature type="chain" id="PRO_5015306026" description="Small ribosomal subunit protein uS5m" evidence="12">
    <location>
        <begin position="22"/>
        <end position="440"/>
    </location>
</feature>
<evidence type="ECO:0000256" key="9">
    <source>
        <dbReference type="PROSITE-ProRule" id="PRU00268"/>
    </source>
</evidence>
<dbReference type="GO" id="GO:0005743">
    <property type="term" value="C:mitochondrial inner membrane"/>
    <property type="evidence" value="ECO:0007669"/>
    <property type="project" value="UniProtKB-ARBA"/>
</dbReference>
<dbReference type="PANTHER" id="PTHR48277">
    <property type="entry name" value="MITOCHONDRIAL RIBOSOMAL PROTEIN S5"/>
    <property type="match status" value="1"/>
</dbReference>
<dbReference type="Pfam" id="PF03719">
    <property type="entry name" value="Ribosomal_S5_C"/>
    <property type="match status" value="1"/>
</dbReference>
<dbReference type="Pfam" id="PF00333">
    <property type="entry name" value="Ribosomal_S5"/>
    <property type="match status" value="1"/>
</dbReference>
<dbReference type="PROSITE" id="PS50881">
    <property type="entry name" value="S5_DSRBD"/>
    <property type="match status" value="1"/>
</dbReference>
<dbReference type="InterPro" id="IPR005324">
    <property type="entry name" value="Ribosomal_uS5_C"/>
</dbReference>
<reference evidence="14" key="1">
    <citation type="submission" date="2018-03" db="EMBL/GenBank/DDBJ databases">
        <title>The relapsing fever spirochete Borrelia turicatae persists in the highly oxidative environment of its soft-bodied tick vector.</title>
        <authorList>
            <person name="Bourret T.J."/>
            <person name="Boyle W.K."/>
            <person name="Valenzuela J.G."/>
            <person name="Oliveira F."/>
            <person name="Lopez J.E."/>
        </authorList>
    </citation>
    <scope>NUCLEOTIDE SEQUENCE</scope>
    <source>
        <strain evidence="14">Kansas strain/isolate</strain>
        <tissue evidence="14">Salivary glands</tissue>
    </source>
</reference>
<keyword evidence="12" id="KW-0732">Signal</keyword>
<evidence type="ECO:0000259" key="13">
    <source>
        <dbReference type="PROSITE" id="PS50881"/>
    </source>
</evidence>
<dbReference type="InterPro" id="IPR014721">
    <property type="entry name" value="Ribsml_uS5_D2-typ_fold_subgr"/>
</dbReference>
<feature type="compositionally biased region" description="Basic residues" evidence="11">
    <location>
        <begin position="67"/>
        <end position="81"/>
    </location>
</feature>
<dbReference type="PANTHER" id="PTHR48277:SF1">
    <property type="entry name" value="MITOCHONDRIAL RIBOSOMAL PROTEIN S5"/>
    <property type="match status" value="1"/>
</dbReference>
<dbReference type="GO" id="GO:0003735">
    <property type="term" value="F:structural constituent of ribosome"/>
    <property type="evidence" value="ECO:0007669"/>
    <property type="project" value="UniProtKB-UniRule"/>
</dbReference>
<dbReference type="InterPro" id="IPR048584">
    <property type="entry name" value="Ribosomal_uS5m_N"/>
</dbReference>
<dbReference type="AlphaFoldDB" id="A0A2R5LET8"/>
<evidence type="ECO:0000256" key="6">
    <source>
        <dbReference type="ARBA" id="ARBA00039335"/>
    </source>
</evidence>
<sequence>MAGVARLLGAAATLSCRLASATTSVTKAVQGPVSPTGYLLCIRSTSFFAKVTAEQLWKSVTSVSNAGRKRGRASGHSRKRSKDLNRGQVIGHGKINMVWPGLNAPVIRGKEVVERVQLPPDKEREEKILKLRDEMQGFRPMKLSPLERGWSGSRAPGRSIGPPDPIGDRMFENFDTIVVELLMVTRMTSTFGRVRRHKATVVVGNGNGLVGFAIGRSPDAKAALRKAKNRAAQKLRYVDRFEGHTVYHDFYAEFGPMKMFVKKKPKGYGVVAQRVIKEVCKMAGIADIHVKLDCRAGCASNLIKAFLLGLHNQRTHQQLADEKRLHLVEFRNETDLFPRVVASPTTGCRKAEEVDPNEECDLNMVVSGGKVAREKEKFVPWYIKQNTKGWQIHLKKVAPYRNAYWTRLNLIAKYGKLCSFLNPEDQHAIHLKLKKEQAEG</sequence>
<evidence type="ECO:0000313" key="14">
    <source>
        <dbReference type="EMBL" id="MBY08043.1"/>
    </source>
</evidence>
<dbReference type="InterPro" id="IPR020568">
    <property type="entry name" value="Ribosomal_Su5_D2-typ_SF"/>
</dbReference>
<evidence type="ECO:0000256" key="1">
    <source>
        <dbReference type="ARBA" id="ARBA00004173"/>
    </source>
</evidence>
<dbReference type="InterPro" id="IPR013810">
    <property type="entry name" value="Ribosomal_uS5_N"/>
</dbReference>
<dbReference type="GO" id="GO:0003723">
    <property type="term" value="F:RNA binding"/>
    <property type="evidence" value="ECO:0007669"/>
    <property type="project" value="InterPro"/>
</dbReference>
<dbReference type="Pfam" id="PF21251">
    <property type="entry name" value="Ribosomal_uS5m_N"/>
    <property type="match status" value="1"/>
</dbReference>
<evidence type="ECO:0000256" key="4">
    <source>
        <dbReference type="ARBA" id="ARBA00023128"/>
    </source>
</evidence>
<dbReference type="GO" id="GO:0006412">
    <property type="term" value="P:translation"/>
    <property type="evidence" value="ECO:0007669"/>
    <property type="project" value="InterPro"/>
</dbReference>
<comment type="subunit">
    <text evidence="8">Component of the mitochondrial ribosome small subunit (28S) which comprises a 12S rRNA and about 30 distinct proteins.</text>
</comment>
<feature type="region of interest" description="Disordered" evidence="11">
    <location>
        <begin position="143"/>
        <end position="166"/>
    </location>
</feature>
<evidence type="ECO:0000256" key="11">
    <source>
        <dbReference type="SAM" id="MobiDB-lite"/>
    </source>
</evidence>
<dbReference type="FunFam" id="3.30.230.10:FF:000002">
    <property type="entry name" value="30S ribosomal protein S5"/>
    <property type="match status" value="1"/>
</dbReference>
<organism evidence="14">
    <name type="scientific">Ornithodoros turicata</name>
    <dbReference type="NCBI Taxonomy" id="34597"/>
    <lineage>
        <taxon>Eukaryota</taxon>
        <taxon>Metazoa</taxon>
        <taxon>Ecdysozoa</taxon>
        <taxon>Arthropoda</taxon>
        <taxon>Chelicerata</taxon>
        <taxon>Arachnida</taxon>
        <taxon>Acari</taxon>
        <taxon>Parasitiformes</taxon>
        <taxon>Ixodida</taxon>
        <taxon>Ixodoidea</taxon>
        <taxon>Argasidae</taxon>
        <taxon>Ornithodorinae</taxon>
        <taxon>Ornithodoros</taxon>
    </lineage>
</organism>
<comment type="subcellular location">
    <subcellularLocation>
        <location evidence="1">Mitochondrion</location>
    </subcellularLocation>
</comment>
<dbReference type="SUPFAM" id="SSF54768">
    <property type="entry name" value="dsRNA-binding domain-like"/>
    <property type="match status" value="1"/>
</dbReference>
<accession>A0A2R5LET8</accession>
<dbReference type="Gene3D" id="3.30.230.10">
    <property type="match status" value="1"/>
</dbReference>
<dbReference type="Gene3D" id="3.30.160.20">
    <property type="match status" value="1"/>
</dbReference>
<evidence type="ECO:0000256" key="8">
    <source>
        <dbReference type="ARBA" id="ARBA00062683"/>
    </source>
</evidence>